<evidence type="ECO:0000256" key="7">
    <source>
        <dbReference type="ARBA" id="ARBA00022884"/>
    </source>
</evidence>
<dbReference type="Gene3D" id="3.40.50.620">
    <property type="entry name" value="HUPs"/>
    <property type="match status" value="1"/>
</dbReference>
<keyword evidence="5 10" id="KW-0547">Nucleotide-binding</keyword>
<dbReference type="HAMAP" id="MF_00144">
    <property type="entry name" value="tRNA_thiouridyl_MnmA"/>
    <property type="match status" value="1"/>
</dbReference>
<keyword evidence="4 10" id="KW-0819">tRNA processing</keyword>
<keyword evidence="6 10" id="KW-0067">ATP-binding</keyword>
<dbReference type="GO" id="GO:0016740">
    <property type="term" value="F:transferase activity"/>
    <property type="evidence" value="ECO:0007669"/>
    <property type="project" value="UniProtKB-KW"/>
</dbReference>
<dbReference type="Gene3D" id="2.30.30.280">
    <property type="entry name" value="Adenine nucleotide alpha hydrolases-like domains"/>
    <property type="match status" value="1"/>
</dbReference>
<dbReference type="CDD" id="cd01998">
    <property type="entry name" value="MnmA_TRMU-like"/>
    <property type="match status" value="1"/>
</dbReference>
<evidence type="ECO:0000256" key="6">
    <source>
        <dbReference type="ARBA" id="ARBA00022840"/>
    </source>
</evidence>
<dbReference type="InterPro" id="IPR004506">
    <property type="entry name" value="MnmA-like"/>
</dbReference>
<feature type="region of interest" description="Interaction with tRNA" evidence="10">
    <location>
        <begin position="312"/>
        <end position="313"/>
    </location>
</feature>
<evidence type="ECO:0000259" key="11">
    <source>
        <dbReference type="Pfam" id="PF20258"/>
    </source>
</evidence>
<evidence type="ECO:0000256" key="10">
    <source>
        <dbReference type="HAMAP-Rule" id="MF_00144"/>
    </source>
</evidence>
<keyword evidence="8" id="KW-1015">Disulfide bond</keyword>
<dbReference type="PANTHER" id="PTHR11933">
    <property type="entry name" value="TRNA 5-METHYLAMINOMETHYL-2-THIOURIDYLATE -METHYLTRANSFERASE"/>
    <property type="match status" value="1"/>
</dbReference>
<dbReference type="InterPro" id="IPR014729">
    <property type="entry name" value="Rossmann-like_a/b/a_fold"/>
</dbReference>
<comment type="catalytic activity">
    <reaction evidence="9 10">
        <text>S-sulfanyl-L-cysteinyl-[protein] + uridine(34) in tRNA + AH2 + ATP = 2-thiouridine(34) in tRNA + L-cysteinyl-[protein] + A + AMP + diphosphate + H(+)</text>
        <dbReference type="Rhea" id="RHEA:47032"/>
        <dbReference type="Rhea" id="RHEA-COMP:10131"/>
        <dbReference type="Rhea" id="RHEA-COMP:11726"/>
        <dbReference type="Rhea" id="RHEA-COMP:11727"/>
        <dbReference type="Rhea" id="RHEA-COMP:11728"/>
        <dbReference type="ChEBI" id="CHEBI:13193"/>
        <dbReference type="ChEBI" id="CHEBI:15378"/>
        <dbReference type="ChEBI" id="CHEBI:17499"/>
        <dbReference type="ChEBI" id="CHEBI:29950"/>
        <dbReference type="ChEBI" id="CHEBI:30616"/>
        <dbReference type="ChEBI" id="CHEBI:33019"/>
        <dbReference type="ChEBI" id="CHEBI:61963"/>
        <dbReference type="ChEBI" id="CHEBI:65315"/>
        <dbReference type="ChEBI" id="CHEBI:87170"/>
        <dbReference type="ChEBI" id="CHEBI:456215"/>
        <dbReference type="EC" id="2.8.1.13"/>
    </reaction>
</comment>
<dbReference type="NCBIfam" id="TIGR00420">
    <property type="entry name" value="trmU"/>
    <property type="match status" value="1"/>
</dbReference>
<feature type="region of interest" description="Interaction with tRNA" evidence="10">
    <location>
        <begin position="156"/>
        <end position="158"/>
    </location>
</feature>
<dbReference type="InterPro" id="IPR046884">
    <property type="entry name" value="MnmA-like_central"/>
</dbReference>
<feature type="binding site" evidence="10">
    <location>
        <position position="132"/>
    </location>
    <ligand>
        <name>ATP</name>
        <dbReference type="ChEBI" id="CHEBI:30616"/>
    </ligand>
</feature>
<protein>
    <recommendedName>
        <fullName evidence="10">tRNA-specific 2-thiouridylase MnmA</fullName>
        <ecNumber evidence="10">2.8.1.13</ecNumber>
    </recommendedName>
</protein>
<keyword evidence="3 10" id="KW-0808">Transferase</keyword>
<feature type="site" description="Interaction with tRNA" evidence="10">
    <location>
        <position position="133"/>
    </location>
</feature>
<reference evidence="13 14" key="1">
    <citation type="submission" date="2020-07" db="EMBL/GenBank/DDBJ databases">
        <title>Genomic Encyclopedia of Type Strains, Phase III (KMG-III): the genomes of soil and plant-associated and newly described type strains.</title>
        <authorList>
            <person name="Whitman W."/>
        </authorList>
    </citation>
    <scope>NUCLEOTIDE SEQUENCE [LARGE SCALE GENOMIC DNA]</scope>
    <source>
        <strain evidence="13 14">DSM 11255</strain>
    </source>
</reference>
<gene>
    <name evidence="10" type="primary">mnmA</name>
    <name evidence="13" type="ORF">HDG70_001757</name>
</gene>
<feature type="binding site" evidence="10">
    <location>
        <position position="38"/>
    </location>
    <ligand>
        <name>ATP</name>
        <dbReference type="ChEBI" id="CHEBI:30616"/>
    </ligand>
</feature>
<feature type="domain" description="tRNA-specific 2-thiouridylase MnmA-like C-terminal" evidence="11">
    <location>
        <begin position="287"/>
        <end position="361"/>
    </location>
</feature>
<dbReference type="InterPro" id="IPR023382">
    <property type="entry name" value="MnmA-like_central_sf"/>
</dbReference>
<keyword evidence="2 10" id="KW-0820">tRNA-binding</keyword>
<feature type="domain" description="tRNA-specific 2-thiouridylase MnmA-like central" evidence="12">
    <location>
        <begin position="215"/>
        <end position="279"/>
    </location>
</feature>
<proteinExistence type="inferred from homology"/>
<evidence type="ECO:0000256" key="5">
    <source>
        <dbReference type="ARBA" id="ARBA00022741"/>
    </source>
</evidence>
<comment type="caution">
    <text evidence="13">The sequence shown here is derived from an EMBL/GenBank/DDBJ whole genome shotgun (WGS) entry which is preliminary data.</text>
</comment>
<dbReference type="EMBL" id="JACCBS010000002">
    <property type="protein sequence ID" value="NYE58042.1"/>
    <property type="molecule type" value="Genomic_DNA"/>
</dbReference>
<dbReference type="Pfam" id="PF20259">
    <property type="entry name" value="tRNA_Me_trans_M"/>
    <property type="match status" value="1"/>
</dbReference>
<organism evidence="13 14">
    <name type="scientific">Carboxydothermus ferrireducens DSM 11255</name>
    <dbReference type="NCBI Taxonomy" id="1119529"/>
    <lineage>
        <taxon>Bacteria</taxon>
        <taxon>Bacillati</taxon>
        <taxon>Bacillota</taxon>
        <taxon>Clostridia</taxon>
        <taxon>Thermoanaerobacterales</taxon>
        <taxon>Thermoanaerobacteraceae</taxon>
        <taxon>Carboxydothermus</taxon>
    </lineage>
</organism>
<keyword evidence="1 10" id="KW-0963">Cytoplasm</keyword>
<evidence type="ECO:0000256" key="9">
    <source>
        <dbReference type="ARBA" id="ARBA00051542"/>
    </source>
</evidence>
<dbReference type="NCBIfam" id="NF001138">
    <property type="entry name" value="PRK00143.1"/>
    <property type="match status" value="1"/>
</dbReference>
<evidence type="ECO:0000256" key="4">
    <source>
        <dbReference type="ARBA" id="ARBA00022694"/>
    </source>
</evidence>
<keyword evidence="7 10" id="KW-0694">RNA-binding</keyword>
<evidence type="ECO:0000256" key="8">
    <source>
        <dbReference type="ARBA" id="ARBA00023157"/>
    </source>
</evidence>
<dbReference type="EC" id="2.8.1.13" evidence="10"/>
<evidence type="ECO:0000313" key="13">
    <source>
        <dbReference type="EMBL" id="NYE58042.1"/>
    </source>
</evidence>
<evidence type="ECO:0000256" key="2">
    <source>
        <dbReference type="ARBA" id="ARBA00022555"/>
    </source>
</evidence>
<comment type="similarity">
    <text evidence="10">Belongs to the MnmA/TRMU family.</text>
</comment>
<comment type="subcellular location">
    <subcellularLocation>
        <location evidence="10">Cytoplasm</location>
    </subcellularLocation>
</comment>
<feature type="active site" description="Nucleophile" evidence="10">
    <location>
        <position position="108"/>
    </location>
</feature>
<feature type="site" description="Interaction with tRNA" evidence="10">
    <location>
        <position position="345"/>
    </location>
</feature>
<name>A0ABX2RBR1_9THEO</name>
<dbReference type="SUPFAM" id="SSF52402">
    <property type="entry name" value="Adenine nucleotide alpha hydrolases-like"/>
    <property type="match status" value="1"/>
</dbReference>
<feature type="binding site" evidence="10">
    <location>
        <begin position="12"/>
        <end position="19"/>
    </location>
    <ligand>
        <name>ATP</name>
        <dbReference type="ChEBI" id="CHEBI:30616"/>
    </ligand>
</feature>
<accession>A0ABX2RBR1</accession>
<dbReference type="RefSeq" id="WP_028052418.1">
    <property type="nucleotide sequence ID" value="NZ_ATYG01000020.1"/>
</dbReference>
<comment type="function">
    <text evidence="10">Catalyzes the 2-thiolation of uridine at the wobble position (U34) of tRNA, leading to the formation of s(2)U34.</text>
</comment>
<dbReference type="Pfam" id="PF20258">
    <property type="entry name" value="tRNA_Me_trans_C"/>
    <property type="match status" value="1"/>
</dbReference>
<evidence type="ECO:0000256" key="1">
    <source>
        <dbReference type="ARBA" id="ARBA00022490"/>
    </source>
</evidence>
<keyword evidence="14" id="KW-1185">Reference proteome</keyword>
<sequence length="365" mass="41664">MDVIGRKKVLVAMSGGVDSSVTAALLLEQGYEVVGVTMQIWDPKIEVIGEEYVGCCSIYAVNDARRVADRLGIPYYVLNFRELFERKVIDYFTEEYLRGRTPNPCIACNRYIKFDALLKKALSLGMDYMATGHYARVVYKDDIGKYGLFRGVDRKKDQTYVLYNLTQEMLRRLLLPLGEYTKEQVRELARKYNLVTADKPESQEICFVPDNDYRKFLKERRGEEIKPGNFVDVNGRVLGQHQGYPYYTIGQRKGLGLALGKPYYVVDIRPETNEVVIGEASEIFSPGLIASDLNFLWFDEIPERFEAQAQIRYNAKPQPAVVERIGKDKVKVVFNEPQRAITPGQAVVFYRGDELLGGGTIEKRL</sequence>
<evidence type="ECO:0000313" key="14">
    <source>
        <dbReference type="Proteomes" id="UP000604066"/>
    </source>
</evidence>
<evidence type="ECO:0000259" key="12">
    <source>
        <dbReference type="Pfam" id="PF20259"/>
    </source>
</evidence>
<dbReference type="Proteomes" id="UP000604066">
    <property type="component" value="Unassembled WGS sequence"/>
</dbReference>
<dbReference type="PANTHER" id="PTHR11933:SF5">
    <property type="entry name" value="MITOCHONDRIAL TRNA-SPECIFIC 2-THIOURIDYLASE 1"/>
    <property type="match status" value="1"/>
</dbReference>
<evidence type="ECO:0000256" key="3">
    <source>
        <dbReference type="ARBA" id="ARBA00022679"/>
    </source>
</evidence>
<feature type="active site" description="Cysteine persulfide intermediate" evidence="10">
    <location>
        <position position="206"/>
    </location>
</feature>
<dbReference type="InterPro" id="IPR046885">
    <property type="entry name" value="MnmA-like_C"/>
</dbReference>
<comment type="caution">
    <text evidence="10">Lacks conserved residue(s) required for the propagation of feature annotation.</text>
</comment>
<dbReference type="Gene3D" id="2.40.30.10">
    <property type="entry name" value="Translation factors"/>
    <property type="match status" value="1"/>
</dbReference>
<dbReference type="Pfam" id="PF03054">
    <property type="entry name" value="tRNA_Me_trans"/>
    <property type="match status" value="1"/>
</dbReference>